<dbReference type="Proteomes" id="UP000623467">
    <property type="component" value="Unassembled WGS sequence"/>
</dbReference>
<dbReference type="AlphaFoldDB" id="A0A8H6Y3U6"/>
<reference evidence="1" key="1">
    <citation type="submission" date="2020-05" db="EMBL/GenBank/DDBJ databases">
        <title>Mycena genomes resolve the evolution of fungal bioluminescence.</title>
        <authorList>
            <person name="Tsai I.J."/>
        </authorList>
    </citation>
    <scope>NUCLEOTIDE SEQUENCE</scope>
    <source>
        <strain evidence="1">160909Yilan</strain>
    </source>
</reference>
<organism evidence="1 2">
    <name type="scientific">Mycena sanguinolenta</name>
    <dbReference type="NCBI Taxonomy" id="230812"/>
    <lineage>
        <taxon>Eukaryota</taxon>
        <taxon>Fungi</taxon>
        <taxon>Dikarya</taxon>
        <taxon>Basidiomycota</taxon>
        <taxon>Agaricomycotina</taxon>
        <taxon>Agaricomycetes</taxon>
        <taxon>Agaricomycetidae</taxon>
        <taxon>Agaricales</taxon>
        <taxon>Marasmiineae</taxon>
        <taxon>Mycenaceae</taxon>
        <taxon>Mycena</taxon>
    </lineage>
</organism>
<evidence type="ECO:0000313" key="2">
    <source>
        <dbReference type="Proteomes" id="UP000623467"/>
    </source>
</evidence>
<evidence type="ECO:0000313" key="1">
    <source>
        <dbReference type="EMBL" id="KAF7351200.1"/>
    </source>
</evidence>
<protein>
    <submittedName>
        <fullName evidence="1">Uncharacterized protein</fullName>
    </submittedName>
</protein>
<dbReference type="EMBL" id="JACAZH010000013">
    <property type="protein sequence ID" value="KAF7351200.1"/>
    <property type="molecule type" value="Genomic_DNA"/>
</dbReference>
<accession>A0A8H6Y3U6</accession>
<keyword evidence="2" id="KW-1185">Reference proteome</keyword>
<comment type="caution">
    <text evidence="1">The sequence shown here is derived from an EMBL/GenBank/DDBJ whole genome shotgun (WGS) entry which is preliminary data.</text>
</comment>
<proteinExistence type="predicted"/>
<sequence>MPRLRQLHAQSYGLFPLTTLGRRSPLLENLGIVHLSSFFPQFFENDGPHDEENPGLIVERSVEALRSLSALTRLVVQSDSWYPDPFEFLELLTPGPSFEAALYPTLRERVKYDHNLETSTLRSFIQGRIESGQGFQRLVLEESEPDLNIFSEAELQFYRSQGVDISIVRAASWDIPIQLASPWRGLPEAGRNSRYIGSSGLYQ</sequence>
<gene>
    <name evidence="1" type="ORF">MSAN_01551000</name>
</gene>
<name>A0A8H6Y3U6_9AGAR</name>